<dbReference type="Gene3D" id="3.40.50.2300">
    <property type="match status" value="1"/>
</dbReference>
<protein>
    <recommendedName>
        <fullName evidence="2">Response regulatory domain-containing protein</fullName>
    </recommendedName>
</protein>
<dbReference type="PROSITE" id="PS50110">
    <property type="entry name" value="RESPONSE_REGULATORY"/>
    <property type="match status" value="1"/>
</dbReference>
<dbReference type="PANTHER" id="PTHR44520:SF2">
    <property type="entry name" value="RESPONSE REGULATOR RCP1"/>
    <property type="match status" value="1"/>
</dbReference>
<dbReference type="Pfam" id="PF00072">
    <property type="entry name" value="Response_reg"/>
    <property type="match status" value="1"/>
</dbReference>
<feature type="modified residue" description="4-aspartylphosphate" evidence="1">
    <location>
        <position position="63"/>
    </location>
</feature>
<dbReference type="InterPro" id="IPR052893">
    <property type="entry name" value="TCS_response_regulator"/>
</dbReference>
<comment type="caution">
    <text evidence="3">The sequence shown here is derived from an EMBL/GenBank/DDBJ whole genome shotgun (WGS) entry which is preliminary data.</text>
</comment>
<feature type="domain" description="Response regulatory" evidence="2">
    <location>
        <begin position="6"/>
        <end position="133"/>
    </location>
</feature>
<dbReference type="InterPro" id="IPR001789">
    <property type="entry name" value="Sig_transdc_resp-reg_receiver"/>
</dbReference>
<accession>A0A2S7WA80</accession>
<gene>
    <name evidence="3" type="ORF">BTO13_04390</name>
</gene>
<dbReference type="AlphaFoldDB" id="A0A2S7WA80"/>
<dbReference type="EMBL" id="MSCL01000001">
    <property type="protein sequence ID" value="PQJ74544.1"/>
    <property type="molecule type" value="Genomic_DNA"/>
</dbReference>
<dbReference type="SMART" id="SM00448">
    <property type="entry name" value="REC"/>
    <property type="match status" value="1"/>
</dbReference>
<dbReference type="GO" id="GO:0000160">
    <property type="term" value="P:phosphorelay signal transduction system"/>
    <property type="evidence" value="ECO:0007669"/>
    <property type="project" value="InterPro"/>
</dbReference>
<organism evidence="3 4">
    <name type="scientific">Polaribacter gangjinensis</name>
    <dbReference type="NCBI Taxonomy" id="574710"/>
    <lineage>
        <taxon>Bacteria</taxon>
        <taxon>Pseudomonadati</taxon>
        <taxon>Bacteroidota</taxon>
        <taxon>Flavobacteriia</taxon>
        <taxon>Flavobacteriales</taxon>
        <taxon>Flavobacteriaceae</taxon>
    </lineage>
</organism>
<dbReference type="OrthoDB" id="673128at2"/>
<evidence type="ECO:0000256" key="1">
    <source>
        <dbReference type="PROSITE-ProRule" id="PRU00169"/>
    </source>
</evidence>
<name>A0A2S7WA80_9FLAO</name>
<dbReference type="PANTHER" id="PTHR44520">
    <property type="entry name" value="RESPONSE REGULATOR RCP1-RELATED"/>
    <property type="match status" value="1"/>
</dbReference>
<keyword evidence="4" id="KW-1185">Reference proteome</keyword>
<sequence>MKSQVRFVLVDDDAINNMLSEILIEDEFPGVKIISFIDPEDAIEYLSSTDTTEENEKTFLFLDINMPLMTGWEFLERLEQNKIQMKDSFFIYMLSSSVNKDDVDKSAMNSNVVSFVEKPLNFEFLSQLSTTFSLK</sequence>
<dbReference type="Proteomes" id="UP000237608">
    <property type="component" value="Unassembled WGS sequence"/>
</dbReference>
<evidence type="ECO:0000313" key="3">
    <source>
        <dbReference type="EMBL" id="PQJ74544.1"/>
    </source>
</evidence>
<keyword evidence="1" id="KW-0597">Phosphoprotein</keyword>
<dbReference type="CDD" id="cd00156">
    <property type="entry name" value="REC"/>
    <property type="match status" value="1"/>
</dbReference>
<proteinExistence type="predicted"/>
<dbReference type="InterPro" id="IPR011006">
    <property type="entry name" value="CheY-like_superfamily"/>
</dbReference>
<dbReference type="SUPFAM" id="SSF52172">
    <property type="entry name" value="CheY-like"/>
    <property type="match status" value="1"/>
</dbReference>
<evidence type="ECO:0000259" key="2">
    <source>
        <dbReference type="PROSITE" id="PS50110"/>
    </source>
</evidence>
<dbReference type="RefSeq" id="WP_105045693.1">
    <property type="nucleotide sequence ID" value="NZ_CP150662.1"/>
</dbReference>
<evidence type="ECO:0000313" key="4">
    <source>
        <dbReference type="Proteomes" id="UP000237608"/>
    </source>
</evidence>
<reference evidence="3 4" key="1">
    <citation type="submission" date="2016-12" db="EMBL/GenBank/DDBJ databases">
        <title>Trade-off between light-utilization and light-protection in marine flavobacteria.</title>
        <authorList>
            <person name="Kumagai Y."/>
            <person name="Yoshizawa S."/>
            <person name="Kogure K."/>
            <person name="Iwasaki W."/>
        </authorList>
    </citation>
    <scope>NUCLEOTIDE SEQUENCE [LARGE SCALE GENOMIC DNA]</scope>
    <source>
        <strain evidence="3 4">KCTC 22729</strain>
    </source>
</reference>